<name>A0A9X3AI65_9PSEU</name>
<dbReference type="PANTHER" id="PTHR48098:SF3">
    <property type="entry name" value="IRON(III) ENTEROBACTIN ESTERASE"/>
    <property type="match status" value="1"/>
</dbReference>
<dbReference type="GO" id="GO:0005975">
    <property type="term" value="P:carbohydrate metabolic process"/>
    <property type="evidence" value="ECO:0007669"/>
    <property type="project" value="UniProtKB-ARBA"/>
</dbReference>
<evidence type="ECO:0000313" key="7">
    <source>
        <dbReference type="Proteomes" id="UP001141259"/>
    </source>
</evidence>
<evidence type="ECO:0000256" key="1">
    <source>
        <dbReference type="ARBA" id="ARBA00004496"/>
    </source>
</evidence>
<dbReference type="InterPro" id="IPR014756">
    <property type="entry name" value="Ig_E-set"/>
</dbReference>
<evidence type="ECO:0000313" key="6">
    <source>
        <dbReference type="EMBL" id="MCS7482657.1"/>
    </source>
</evidence>
<dbReference type="AlphaFoldDB" id="A0A9X3AI65"/>
<dbReference type="SUPFAM" id="SSF53474">
    <property type="entry name" value="alpha/beta-Hydrolases"/>
    <property type="match status" value="1"/>
</dbReference>
<dbReference type="Pfam" id="PF11806">
    <property type="entry name" value="Enterochelin_N"/>
    <property type="match status" value="1"/>
</dbReference>
<organism evidence="6 7">
    <name type="scientific">Umezawaea endophytica</name>
    <dbReference type="NCBI Taxonomy" id="1654476"/>
    <lineage>
        <taxon>Bacteria</taxon>
        <taxon>Bacillati</taxon>
        <taxon>Actinomycetota</taxon>
        <taxon>Actinomycetes</taxon>
        <taxon>Pseudonocardiales</taxon>
        <taxon>Pseudonocardiaceae</taxon>
        <taxon>Umezawaea</taxon>
    </lineage>
</organism>
<evidence type="ECO:0000256" key="3">
    <source>
        <dbReference type="ARBA" id="ARBA00022801"/>
    </source>
</evidence>
<comment type="caution">
    <text evidence="6">The sequence shown here is derived from an EMBL/GenBank/DDBJ whole genome shotgun (WGS) entry which is preliminary data.</text>
</comment>
<dbReference type="SUPFAM" id="SSF81296">
    <property type="entry name" value="E set domains"/>
    <property type="match status" value="1"/>
</dbReference>
<evidence type="ECO:0000259" key="5">
    <source>
        <dbReference type="Pfam" id="PF11806"/>
    </source>
</evidence>
<comment type="similarity">
    <text evidence="4">Belongs to the Fes family.</text>
</comment>
<dbReference type="InterPro" id="IPR013783">
    <property type="entry name" value="Ig-like_fold"/>
</dbReference>
<dbReference type="GO" id="GO:0008849">
    <property type="term" value="F:enterochelin esterase activity"/>
    <property type="evidence" value="ECO:0007669"/>
    <property type="project" value="InterPro"/>
</dbReference>
<dbReference type="InterPro" id="IPR000801">
    <property type="entry name" value="Esterase-like"/>
</dbReference>
<feature type="domain" description="Enterochelin esterase N-terminal" evidence="5">
    <location>
        <begin position="44"/>
        <end position="168"/>
    </location>
</feature>
<dbReference type="InterPro" id="IPR021764">
    <property type="entry name" value="Enterochelin_esterase_N"/>
</dbReference>
<proteinExistence type="inferred from homology"/>
<gene>
    <name evidence="6" type="ORF">NZH93_37920</name>
</gene>
<dbReference type="GO" id="GO:0006826">
    <property type="term" value="P:iron ion transport"/>
    <property type="evidence" value="ECO:0007669"/>
    <property type="project" value="InterPro"/>
</dbReference>
<dbReference type="Gene3D" id="2.60.40.10">
    <property type="entry name" value="Immunoglobulins"/>
    <property type="match status" value="1"/>
</dbReference>
<dbReference type="GO" id="GO:0005506">
    <property type="term" value="F:iron ion binding"/>
    <property type="evidence" value="ECO:0007669"/>
    <property type="project" value="InterPro"/>
</dbReference>
<dbReference type="InterPro" id="IPR029058">
    <property type="entry name" value="AB_hydrolase_fold"/>
</dbReference>
<keyword evidence="7" id="KW-1185">Reference proteome</keyword>
<dbReference type="RefSeq" id="WP_259628116.1">
    <property type="nucleotide sequence ID" value="NZ_JANYMP010000025.1"/>
</dbReference>
<evidence type="ECO:0000256" key="2">
    <source>
        <dbReference type="ARBA" id="ARBA00022490"/>
    </source>
</evidence>
<dbReference type="GO" id="GO:0005737">
    <property type="term" value="C:cytoplasm"/>
    <property type="evidence" value="ECO:0007669"/>
    <property type="project" value="UniProtKB-SubCell"/>
</dbReference>
<accession>A0A9X3AI65</accession>
<evidence type="ECO:0000256" key="4">
    <source>
        <dbReference type="ARBA" id="ARBA00024201"/>
    </source>
</evidence>
<comment type="subcellular location">
    <subcellularLocation>
        <location evidence="1">Cytoplasm</location>
    </subcellularLocation>
</comment>
<dbReference type="Gene3D" id="3.40.50.1820">
    <property type="entry name" value="alpha/beta hydrolase"/>
    <property type="match status" value="1"/>
</dbReference>
<keyword evidence="2" id="KW-0963">Cytoplasm</keyword>
<keyword evidence="3 6" id="KW-0378">Hydrolase</keyword>
<dbReference type="Proteomes" id="UP001141259">
    <property type="component" value="Unassembled WGS sequence"/>
</dbReference>
<protein>
    <submittedName>
        <fullName evidence="6">Alpha/beta hydrolase-fold protein</fullName>
    </submittedName>
</protein>
<dbReference type="InterPro" id="IPR050583">
    <property type="entry name" value="Mycobacterial_A85_antigen"/>
</dbReference>
<dbReference type="Pfam" id="PF00756">
    <property type="entry name" value="Esterase"/>
    <property type="match status" value="1"/>
</dbReference>
<dbReference type="EMBL" id="JANYMP010000025">
    <property type="protein sequence ID" value="MCS7482657.1"/>
    <property type="molecule type" value="Genomic_DNA"/>
</dbReference>
<dbReference type="PANTHER" id="PTHR48098">
    <property type="entry name" value="ENTEROCHELIN ESTERASE-RELATED"/>
    <property type="match status" value="1"/>
</dbReference>
<reference evidence="6" key="1">
    <citation type="submission" date="2022-08" db="EMBL/GenBank/DDBJ databases">
        <authorList>
            <person name="Tistechok S."/>
            <person name="Samborskyy M."/>
            <person name="Roman I."/>
        </authorList>
    </citation>
    <scope>NUCLEOTIDE SEQUENCE</scope>
    <source>
        <strain evidence="6">DSM 103496</strain>
    </source>
</reference>
<sequence length="412" mass="44979">MSDRLARFTAEAEQDLVGATERLRADLADSGGPLVHRLTDDTVRVTFVWIGPERQVSVRAQVFDDPNALSHPMRRVPGTEVWHLDAVVPSDVVACYQYLVDDPFPDADRDDLAELGRLMVAARARMFADPVNPRGLFPQMALVAGERTADRAHWDSVLVLPDAEPVDWFDTPVGERGALTEHRLDDRTVTVYTPPGYRAAETYPLVVLLDGECWPLVADLPAALDNLMGREIAPAVVAMVHNSGGMAARMAEMACDPAFAALLADRVVPFVRSLHTVADRAVVAGNSLGGLAAAHAALTRPDVFEAVLSCSGSHWWGYSGTGWGKDSEPEWLTRQYADAPLLPLRFWLDVGTLETGPSPLSPGVDQRAATRHLRTVLRAKGYRVDYHEAPGGHDFATFRRSTVRGLRALLPA</sequence>